<keyword evidence="5" id="KW-1133">Transmembrane helix</keyword>
<feature type="transmembrane region" description="Helical" evidence="5">
    <location>
        <begin position="25"/>
        <end position="48"/>
    </location>
</feature>
<comment type="caution">
    <text evidence="7">The sequence shown here is derived from an EMBL/GenBank/DDBJ whole genome shotgun (WGS) entry which is preliminary data.</text>
</comment>
<gene>
    <name evidence="7" type="ORF">ATANTOWER_003344</name>
</gene>
<dbReference type="InterPro" id="IPR058542">
    <property type="entry name" value="IQ_SCN5A_C"/>
</dbReference>
<evidence type="ECO:0000256" key="2">
    <source>
        <dbReference type="ARBA" id="ARBA00022475"/>
    </source>
</evidence>
<keyword evidence="3 5" id="KW-0472">Membrane</keyword>
<evidence type="ECO:0000256" key="4">
    <source>
        <dbReference type="SAM" id="MobiDB-lite"/>
    </source>
</evidence>
<evidence type="ECO:0000259" key="6">
    <source>
        <dbReference type="Pfam" id="PF24609"/>
    </source>
</evidence>
<evidence type="ECO:0000256" key="1">
    <source>
        <dbReference type="ARBA" id="ARBA00004236"/>
    </source>
</evidence>
<evidence type="ECO:0000313" key="8">
    <source>
        <dbReference type="Proteomes" id="UP001345963"/>
    </source>
</evidence>
<dbReference type="Pfam" id="PF24609">
    <property type="entry name" value="IQ_SCN5A_C"/>
    <property type="match status" value="1"/>
</dbReference>
<name>A0ABU7AKQ5_9TELE</name>
<keyword evidence="2" id="KW-1003">Cell membrane</keyword>
<protein>
    <recommendedName>
        <fullName evidence="6">SCN5A-like C-terminal IQ motif domain-containing protein</fullName>
    </recommendedName>
</protein>
<dbReference type="Gene3D" id="1.20.5.1190">
    <property type="entry name" value="iswi atpase"/>
    <property type="match status" value="1"/>
</dbReference>
<evidence type="ECO:0000256" key="5">
    <source>
        <dbReference type="SAM" id="Phobius"/>
    </source>
</evidence>
<dbReference type="PANTHER" id="PTHR10037:SF223">
    <property type="entry name" value="SODIUM CHANNEL PROTEIN TYPE 4 SUBUNIT ALPHA"/>
    <property type="match status" value="1"/>
</dbReference>
<dbReference type="InterPro" id="IPR043203">
    <property type="entry name" value="VGCC_Ca_Na"/>
</dbReference>
<reference evidence="7 8" key="1">
    <citation type="submission" date="2021-07" db="EMBL/GenBank/DDBJ databases">
        <authorList>
            <person name="Palmer J.M."/>
        </authorList>
    </citation>
    <scope>NUCLEOTIDE SEQUENCE [LARGE SCALE GENOMIC DNA]</scope>
    <source>
        <strain evidence="7 8">AT_MEX2019</strain>
        <tissue evidence="7">Muscle</tissue>
    </source>
</reference>
<dbReference type="Proteomes" id="UP001345963">
    <property type="component" value="Unassembled WGS sequence"/>
</dbReference>
<comment type="subcellular location">
    <subcellularLocation>
        <location evidence="1">Cell membrane</location>
    </subcellularLocation>
</comment>
<keyword evidence="5" id="KW-0812">Transmembrane</keyword>
<accession>A0ABU7AKQ5</accession>
<dbReference type="EMBL" id="JAHUTI010019805">
    <property type="protein sequence ID" value="MED6237990.1"/>
    <property type="molecule type" value="Genomic_DNA"/>
</dbReference>
<feature type="domain" description="SCN5A-like C-terminal IQ motif" evidence="6">
    <location>
        <begin position="165"/>
        <end position="197"/>
    </location>
</feature>
<proteinExistence type="predicted"/>
<dbReference type="PANTHER" id="PTHR10037">
    <property type="entry name" value="VOLTAGE-GATED CATION CHANNEL CALCIUM AND SODIUM"/>
    <property type="match status" value="1"/>
</dbReference>
<evidence type="ECO:0000256" key="3">
    <source>
        <dbReference type="ARBA" id="ARBA00023136"/>
    </source>
</evidence>
<organism evidence="7 8">
    <name type="scientific">Ataeniobius toweri</name>
    <dbReference type="NCBI Taxonomy" id="208326"/>
    <lineage>
        <taxon>Eukaryota</taxon>
        <taxon>Metazoa</taxon>
        <taxon>Chordata</taxon>
        <taxon>Craniata</taxon>
        <taxon>Vertebrata</taxon>
        <taxon>Euteleostomi</taxon>
        <taxon>Actinopterygii</taxon>
        <taxon>Neopterygii</taxon>
        <taxon>Teleostei</taxon>
        <taxon>Neoteleostei</taxon>
        <taxon>Acanthomorphata</taxon>
        <taxon>Ovalentaria</taxon>
        <taxon>Atherinomorphae</taxon>
        <taxon>Cyprinodontiformes</taxon>
        <taxon>Goodeidae</taxon>
        <taxon>Ataeniobius</taxon>
    </lineage>
</organism>
<evidence type="ECO:0000313" key="7">
    <source>
        <dbReference type="EMBL" id="MED6237990.1"/>
    </source>
</evidence>
<feature type="region of interest" description="Disordered" evidence="4">
    <location>
        <begin position="184"/>
        <end position="211"/>
    </location>
</feature>
<keyword evidence="8" id="KW-1185">Reference proteome</keyword>
<dbReference type="Gene3D" id="1.10.238.10">
    <property type="entry name" value="EF-hand"/>
    <property type="match status" value="1"/>
</dbReference>
<sequence>MKTPPDCDLGTLDSPSDCGSPSAGIVFFSSYILLYLLLVVHFFFAVILESFNSREPEDTDLLQMFYNTWRKFDPEASQVIQYSELSDFCDALQDPLRIPKPNRIRLIHMDLPLLPGDQICCLDVLRALMAQAFGESGQMKTLKARLEEKFTTIKPVKASHEAISSTLQRKEEEVAAAVIQRAFRKHQAKNRAEGTPDQPVGRPTGVSVSSQ</sequence>